<evidence type="ECO:0000256" key="1">
    <source>
        <dbReference type="SAM" id="MobiDB-lite"/>
    </source>
</evidence>
<comment type="caution">
    <text evidence="2">The sequence shown here is derived from an EMBL/GenBank/DDBJ whole genome shotgun (WGS) entry which is preliminary data.</text>
</comment>
<keyword evidence="3" id="KW-1185">Reference proteome</keyword>
<name>A0A4Y9XNT9_9AGAM</name>
<proteinExistence type="predicted"/>
<gene>
    <name evidence="2" type="ORF">EVG20_g10843</name>
</gene>
<protein>
    <submittedName>
        <fullName evidence="2">Uncharacterized protein</fullName>
    </submittedName>
</protein>
<organism evidence="2 3">
    <name type="scientific">Dentipellis fragilis</name>
    <dbReference type="NCBI Taxonomy" id="205917"/>
    <lineage>
        <taxon>Eukaryota</taxon>
        <taxon>Fungi</taxon>
        <taxon>Dikarya</taxon>
        <taxon>Basidiomycota</taxon>
        <taxon>Agaricomycotina</taxon>
        <taxon>Agaricomycetes</taxon>
        <taxon>Russulales</taxon>
        <taxon>Hericiaceae</taxon>
        <taxon>Dentipellis</taxon>
    </lineage>
</organism>
<evidence type="ECO:0000313" key="2">
    <source>
        <dbReference type="EMBL" id="TFY51776.1"/>
    </source>
</evidence>
<dbReference type="AlphaFoldDB" id="A0A4Y9XNT9"/>
<feature type="region of interest" description="Disordered" evidence="1">
    <location>
        <begin position="69"/>
        <end position="88"/>
    </location>
</feature>
<dbReference type="EMBL" id="SEOQ01001437">
    <property type="protein sequence ID" value="TFY51776.1"/>
    <property type="molecule type" value="Genomic_DNA"/>
</dbReference>
<dbReference type="Proteomes" id="UP000298327">
    <property type="component" value="Unassembled WGS sequence"/>
</dbReference>
<evidence type="ECO:0000313" key="3">
    <source>
        <dbReference type="Proteomes" id="UP000298327"/>
    </source>
</evidence>
<reference evidence="2 3" key="1">
    <citation type="submission" date="2019-02" db="EMBL/GenBank/DDBJ databases">
        <title>Genome sequencing of the rare red list fungi Dentipellis fragilis.</title>
        <authorList>
            <person name="Buettner E."/>
            <person name="Kellner H."/>
        </authorList>
    </citation>
    <scope>NUCLEOTIDE SEQUENCE [LARGE SCALE GENOMIC DNA]</scope>
    <source>
        <strain evidence="2 3">DSM 105465</strain>
    </source>
</reference>
<sequence length="129" mass="14117">MNGETLTQRALLQIHQVLFDMLDTGRTDEYRVAKLALQEAVMRDPAQSNLGHGEVVLVGDGLDLRESSEEGFLPVPVQRGPSDQAGRVLRKNSPPAIVLSLHLVRVKAASNLDLVVQRMVATREESAAH</sequence>
<accession>A0A4Y9XNT9</accession>